<feature type="domain" description="Solute-binding protein family 5" evidence="5">
    <location>
        <begin position="137"/>
        <end position="523"/>
    </location>
</feature>
<dbReference type="Gene3D" id="3.40.190.10">
    <property type="entry name" value="Periplasmic binding protein-like II"/>
    <property type="match status" value="1"/>
</dbReference>
<dbReference type="InterPro" id="IPR000914">
    <property type="entry name" value="SBP_5_dom"/>
</dbReference>
<sequence>MNRDLPKIYLIMSLSFICNMSDNDKGGESPVSRRAVLAATGLTGVSALAGCSGDTPSQGTNTGVSGMLNNSSSTGDATRDSEGAGDGLMDQSLTIPGRYVPTELRWNPYAPSNYAEQGGYMVFDPFLRNNRSTGELIPYLFQEWSIDGTRLTINLREGDTWHNGEPVTAEDIVTKYTIDSIFGYPVADYLNGVTAVDDTTVEYRMADSYQEQVIMTILAQSWLNTPTSEYGQFVERYSDDLSEEELTTLQGDIQDHEIEEPVGSGPFQFESANQQVLTLSKNEDHPSADQINFPYYEVQYMGSNQQQWAAMKNLTGLDATTTTIFPSRIRETLPDAVRQFLIPAYNGYSMAFNHNDEDFGRRNVRRAVANVIDQKAIGELSDITKTAVEVPAGVGSFHTDTWRQHLGDEADSFSSYRDTDRAAELLRQEGYSKEGGTWMKPNGDPFEFEIPVPGGWSDHVTLTNVVAQQLSDFGIEATNTNVENTTFFGQYWGPTDFKMCPWFWNNSGQTAPFFIQSWLLNSDTVTNLGFPEEPPVPPLGDPSGETSPFDTTGKLQELATVTEQSQREQLVKELGWAVNQSLPIYPIVEDQSQAFWDTSEWDVPEKESDALYVQSHYYWLPRIGAVSARQQS</sequence>
<name>A0A1G9YYJ0_9EURY</name>
<evidence type="ECO:0000256" key="4">
    <source>
        <dbReference type="SAM" id="MobiDB-lite"/>
    </source>
</evidence>
<organism evidence="6 7">
    <name type="scientific">Halogranum gelatinilyticum</name>
    <dbReference type="NCBI Taxonomy" id="660521"/>
    <lineage>
        <taxon>Archaea</taxon>
        <taxon>Methanobacteriati</taxon>
        <taxon>Methanobacteriota</taxon>
        <taxon>Stenosarchaea group</taxon>
        <taxon>Halobacteria</taxon>
        <taxon>Halobacteriales</taxon>
        <taxon>Haloferacaceae</taxon>
    </lineage>
</organism>
<evidence type="ECO:0000256" key="2">
    <source>
        <dbReference type="ARBA" id="ARBA00022448"/>
    </source>
</evidence>
<evidence type="ECO:0000313" key="6">
    <source>
        <dbReference type="EMBL" id="SDN14124.1"/>
    </source>
</evidence>
<dbReference type="Pfam" id="PF00496">
    <property type="entry name" value="SBP_bac_5"/>
    <property type="match status" value="1"/>
</dbReference>
<dbReference type="PANTHER" id="PTHR30290">
    <property type="entry name" value="PERIPLASMIC BINDING COMPONENT OF ABC TRANSPORTER"/>
    <property type="match status" value="1"/>
</dbReference>
<comment type="similarity">
    <text evidence="1">Belongs to the bacterial solute-binding protein 5 family.</text>
</comment>
<reference evidence="7" key="1">
    <citation type="submission" date="2016-10" db="EMBL/GenBank/DDBJ databases">
        <authorList>
            <person name="Varghese N."/>
            <person name="Submissions S."/>
        </authorList>
    </citation>
    <scope>NUCLEOTIDE SEQUENCE [LARGE SCALE GENOMIC DNA]</scope>
    <source>
        <strain evidence="7">CGMCC 1.10119</strain>
    </source>
</reference>
<proteinExistence type="inferred from homology"/>
<evidence type="ECO:0000256" key="3">
    <source>
        <dbReference type="ARBA" id="ARBA00022729"/>
    </source>
</evidence>
<accession>A0A1G9YYJ0</accession>
<keyword evidence="7" id="KW-1185">Reference proteome</keyword>
<dbReference type="AlphaFoldDB" id="A0A1G9YYJ0"/>
<dbReference type="EMBL" id="FNHL01000006">
    <property type="protein sequence ID" value="SDN14124.1"/>
    <property type="molecule type" value="Genomic_DNA"/>
</dbReference>
<dbReference type="SUPFAM" id="SSF53850">
    <property type="entry name" value="Periplasmic binding protein-like II"/>
    <property type="match status" value="1"/>
</dbReference>
<evidence type="ECO:0000313" key="7">
    <source>
        <dbReference type="Proteomes" id="UP000199451"/>
    </source>
</evidence>
<keyword evidence="2" id="KW-0813">Transport</keyword>
<dbReference type="Gene3D" id="3.10.105.10">
    <property type="entry name" value="Dipeptide-binding Protein, Domain 3"/>
    <property type="match status" value="1"/>
</dbReference>
<evidence type="ECO:0000259" key="5">
    <source>
        <dbReference type="Pfam" id="PF00496"/>
    </source>
</evidence>
<protein>
    <submittedName>
        <fullName evidence="6">Peptide/nickel transport system substrate-binding protein</fullName>
    </submittedName>
</protein>
<keyword evidence="3" id="KW-0732">Signal</keyword>
<dbReference type="STRING" id="660521.SAMN04487949_3460"/>
<dbReference type="InterPro" id="IPR039424">
    <property type="entry name" value="SBP_5"/>
</dbReference>
<dbReference type="PANTHER" id="PTHR30290:SF9">
    <property type="entry name" value="OLIGOPEPTIDE-BINDING PROTEIN APPA"/>
    <property type="match status" value="1"/>
</dbReference>
<dbReference type="GO" id="GO:1904680">
    <property type="term" value="F:peptide transmembrane transporter activity"/>
    <property type="evidence" value="ECO:0007669"/>
    <property type="project" value="TreeGrafter"/>
</dbReference>
<dbReference type="GO" id="GO:0015833">
    <property type="term" value="P:peptide transport"/>
    <property type="evidence" value="ECO:0007669"/>
    <property type="project" value="TreeGrafter"/>
</dbReference>
<evidence type="ECO:0000256" key="1">
    <source>
        <dbReference type="ARBA" id="ARBA00005695"/>
    </source>
</evidence>
<feature type="region of interest" description="Disordered" evidence="4">
    <location>
        <begin position="50"/>
        <end position="92"/>
    </location>
</feature>
<dbReference type="Proteomes" id="UP000199451">
    <property type="component" value="Unassembled WGS sequence"/>
</dbReference>
<gene>
    <name evidence="6" type="ORF">SAMN04487949_3460</name>
</gene>
<feature type="compositionally biased region" description="Polar residues" evidence="4">
    <location>
        <begin position="54"/>
        <end position="76"/>
    </location>
</feature>